<reference evidence="1" key="1">
    <citation type="submission" date="2022-10" db="EMBL/GenBank/DDBJ databases">
        <title>Culturing micro-colonial fungi from biological soil crusts in the Mojave desert and describing Neophaeococcomyces mojavensis, and introducing the new genera and species Taxawa tesnikishii.</title>
        <authorList>
            <person name="Kurbessoian T."/>
            <person name="Stajich J.E."/>
        </authorList>
    </citation>
    <scope>NUCLEOTIDE SEQUENCE</scope>
    <source>
        <strain evidence="1">JES_115</strain>
    </source>
</reference>
<keyword evidence="2" id="KW-1185">Reference proteome</keyword>
<evidence type="ECO:0000313" key="1">
    <source>
        <dbReference type="EMBL" id="KAJ9648408.1"/>
    </source>
</evidence>
<comment type="caution">
    <text evidence="1">The sequence shown here is derived from an EMBL/GenBank/DDBJ whole genome shotgun (WGS) entry which is preliminary data.</text>
</comment>
<protein>
    <submittedName>
        <fullName evidence="1">MutS protein 1</fullName>
    </submittedName>
</protein>
<gene>
    <name evidence="1" type="primary">msh1</name>
    <name evidence="1" type="ORF">H2199_001263</name>
</gene>
<sequence length="862" mass="95793">MRKFENCVLLTRVGSFYELYFDNAEEYGPLLNLKVSKKKTNKGPVSMAGFPFFQLDRFLKILVQDLNKYVAISEEFANDAVKKVKSGGLLFDRKVTRIITPGTLIDENFMDPWENNYVLSIHVEDAVSGDKRNHEEQMTESSAESLAETGPTELGLAWLDLSSGDFFTQATNLPSLSSAIARIGPREIVVDSSLESIEHSPLMSLLKQDHHILTYHKTAGHTTSIESWTPMLEDPVSRNYASAFTPGEVTAGSFLLDYIRTRLQGSTTKLQPPVRYQNNEYMAVDKNTLRGLEVRATLRDGNYQGSLLHAIRKTVTKSGTRLLTQRLTTPSMSLSVINDRLDLVSELLGHTALRQDVVVLLRRTYDTLRLVQKFAFGKGDADDLLGLASTVQVTQDLATLLKNHLESPRREVNPEGDVSLRATQSTCIHDILKRLNFEGPVELSHRISEAIDEEGLSEQHRIQESEAAAMAGIASEVLQDEADNEEIANVPKRLRPKDTGVPNGNKSDTEFREVWIMKRRSCKLDITMDPGLSYHCHVKGKDVKLTDLGPSARSVSSSRSTKSFHLPEWTSLGARLDNVKMRIRAEEQRVFGELRTQVVRNLVKLRRNAAVLDELDVACSFATLAHEKSLVRPLLNSGTSHMIVRGRHPVVETSLIEQGRTFTANDCFVGEGERILLLTGPNMAGKSTYLRQNALISILAQTGSFVPAEYAEIGLVDKIFSRVGFADNLYQDQSTFMVEMLETAEILKQATPRSFVIMDEVGRGTTPEDGIAVGYACLHHLYHVNRCRTLFATHFHALADLTKWFEKLGCYCTDVSEEAGLPEEAIAVAGRMLAEFEHTKGPAGENLTRYADSATSAGAAVA</sequence>
<name>A0ACC2ZLF0_9PEZI</name>
<accession>A0ACC2ZLF0</accession>
<evidence type="ECO:0000313" key="2">
    <source>
        <dbReference type="Proteomes" id="UP001172680"/>
    </source>
</evidence>
<organism evidence="1 2">
    <name type="scientific">Coniosporium tulheliwenetii</name>
    <dbReference type="NCBI Taxonomy" id="3383036"/>
    <lineage>
        <taxon>Eukaryota</taxon>
        <taxon>Fungi</taxon>
        <taxon>Dikarya</taxon>
        <taxon>Ascomycota</taxon>
        <taxon>Pezizomycotina</taxon>
        <taxon>Dothideomycetes</taxon>
        <taxon>Dothideomycetes incertae sedis</taxon>
        <taxon>Coniosporium</taxon>
    </lineage>
</organism>
<dbReference type="Proteomes" id="UP001172680">
    <property type="component" value="Unassembled WGS sequence"/>
</dbReference>
<proteinExistence type="predicted"/>
<dbReference type="EMBL" id="JAPDRP010000003">
    <property type="protein sequence ID" value="KAJ9648408.1"/>
    <property type="molecule type" value="Genomic_DNA"/>
</dbReference>